<dbReference type="CDD" id="cd00400">
    <property type="entry name" value="Voltage_gated_ClC"/>
    <property type="match status" value="1"/>
</dbReference>
<name>A0A250B580_9GAMM</name>
<feature type="transmembrane region" description="Helical" evidence="7">
    <location>
        <begin position="329"/>
        <end position="362"/>
    </location>
</feature>
<feature type="transmembrane region" description="Helical" evidence="7">
    <location>
        <begin position="382"/>
        <end position="400"/>
    </location>
</feature>
<dbReference type="Pfam" id="PF00654">
    <property type="entry name" value="Voltage_CLC"/>
    <property type="match status" value="1"/>
</dbReference>
<dbReference type="SUPFAM" id="SSF81340">
    <property type="entry name" value="Clc chloride channel"/>
    <property type="match status" value="1"/>
</dbReference>
<dbReference type="NCBIfam" id="NF002971">
    <property type="entry name" value="PRK03655.1"/>
    <property type="match status" value="1"/>
</dbReference>
<keyword evidence="2 7" id="KW-0812">Transmembrane</keyword>
<feature type="transmembrane region" description="Helical" evidence="7">
    <location>
        <begin position="223"/>
        <end position="245"/>
    </location>
</feature>
<keyword evidence="3 7" id="KW-1133">Transmembrane helix</keyword>
<dbReference type="GO" id="GO:0015108">
    <property type="term" value="F:chloride transmembrane transporter activity"/>
    <property type="evidence" value="ECO:0007669"/>
    <property type="project" value="InterPro"/>
</dbReference>
<feature type="transmembrane region" description="Helical" evidence="7">
    <location>
        <begin position="296"/>
        <end position="317"/>
    </location>
</feature>
<keyword evidence="9" id="KW-1185">Reference proteome</keyword>
<evidence type="ECO:0000256" key="1">
    <source>
        <dbReference type="ARBA" id="ARBA00004141"/>
    </source>
</evidence>
<dbReference type="GO" id="GO:0005886">
    <property type="term" value="C:plasma membrane"/>
    <property type="evidence" value="ECO:0007669"/>
    <property type="project" value="TreeGrafter"/>
</dbReference>
<dbReference type="InterPro" id="IPR001807">
    <property type="entry name" value="ClC"/>
</dbReference>
<evidence type="ECO:0000256" key="4">
    <source>
        <dbReference type="ARBA" id="ARBA00023065"/>
    </source>
</evidence>
<organism evidence="8 9">
    <name type="scientific">Gibbsiella quercinecans</name>
    <dbReference type="NCBI Taxonomy" id="929813"/>
    <lineage>
        <taxon>Bacteria</taxon>
        <taxon>Pseudomonadati</taxon>
        <taxon>Pseudomonadota</taxon>
        <taxon>Gammaproteobacteria</taxon>
        <taxon>Enterobacterales</taxon>
        <taxon>Yersiniaceae</taxon>
        <taxon>Gibbsiella</taxon>
    </lineage>
</organism>
<accession>A0A250B580</accession>
<dbReference type="EMBL" id="CP014136">
    <property type="protein sequence ID" value="ATA21287.1"/>
    <property type="molecule type" value="Genomic_DNA"/>
</dbReference>
<evidence type="ECO:0000256" key="7">
    <source>
        <dbReference type="SAM" id="Phobius"/>
    </source>
</evidence>
<dbReference type="AlphaFoldDB" id="A0A250B580"/>
<protein>
    <submittedName>
        <fullName evidence="8">Ion channel protein</fullName>
    </submittedName>
</protein>
<sequence length="415" mass="42716">MLHPRAYAMLAFALPAVVIGAASSLVLMMLLAATGALRSLLWQHLPALLHIAPGNAGWPLIILPATGMAVGLVIRYLPGHAGPDPAAESLIGPPLPLGALPGLVLAMVLGLAGGVSLGPENPITAINIALAAALGSRLLPNVPKMDWIILAAAGTLGALFGTPVAVALIFAQTLGNASEAPLWERLFAPLMAAAAGAFTAQFFAAPQFALTLAPYDTPRLGDVFSGAIVTLIAVALGMIAVWCFPRVHRVFNTLRNPVLRLGLAGLALGGLSLVGGDLTLFSGMNEIQRLAGDESLSVHTLLAITVAKLAALVIAAACGFRGGRIFPALFIGVALGLMLHAHVPAVPAAITISCAVMGLALVVTREGWLSLFVALAVVPDLHLLPVLCLVMLPAWLVLAGKPLMLINTRRPPHDD</sequence>
<keyword evidence="5 7" id="KW-0472">Membrane</keyword>
<keyword evidence="4" id="KW-0813">Transport</keyword>
<evidence type="ECO:0000256" key="2">
    <source>
        <dbReference type="ARBA" id="ARBA00022692"/>
    </source>
</evidence>
<keyword evidence="6" id="KW-0407">Ion channel</keyword>
<evidence type="ECO:0000256" key="3">
    <source>
        <dbReference type="ARBA" id="ARBA00022989"/>
    </source>
</evidence>
<feature type="transmembrane region" description="Helical" evidence="7">
    <location>
        <begin position="12"/>
        <end position="37"/>
    </location>
</feature>
<reference evidence="8 9" key="1">
    <citation type="submission" date="2016-01" db="EMBL/GenBank/DDBJ databases">
        <authorList>
            <person name="Oliw E.H."/>
        </authorList>
    </citation>
    <scope>NUCLEOTIDE SEQUENCE [LARGE SCALE GENOMIC DNA]</scope>
    <source>
        <strain evidence="8 9">FRB97</strain>
    </source>
</reference>
<keyword evidence="4" id="KW-0406">Ion transport</keyword>
<comment type="subcellular location">
    <subcellularLocation>
        <location evidence="1">Membrane</location>
        <topology evidence="1">Multi-pass membrane protein</topology>
    </subcellularLocation>
</comment>
<dbReference type="InterPro" id="IPR050368">
    <property type="entry name" value="ClC-type_chloride_channel"/>
</dbReference>
<dbReference type="RefSeq" id="WP_095847872.1">
    <property type="nucleotide sequence ID" value="NZ_CP014136.1"/>
</dbReference>
<feature type="transmembrane region" description="Helical" evidence="7">
    <location>
        <begin position="90"/>
        <end position="112"/>
    </location>
</feature>
<dbReference type="PANTHER" id="PTHR43427:SF9">
    <property type="entry name" value="ION-TRANSPORT PROTEIN YFEO-RELATED"/>
    <property type="match status" value="1"/>
</dbReference>
<feature type="transmembrane region" description="Helical" evidence="7">
    <location>
        <begin position="57"/>
        <end position="78"/>
    </location>
</feature>
<dbReference type="KEGG" id="gqu:AWC35_19150"/>
<feature type="transmembrane region" description="Helical" evidence="7">
    <location>
        <begin position="182"/>
        <end position="203"/>
    </location>
</feature>
<dbReference type="InterPro" id="IPR014743">
    <property type="entry name" value="Cl-channel_core"/>
</dbReference>
<feature type="transmembrane region" description="Helical" evidence="7">
    <location>
        <begin position="147"/>
        <end position="170"/>
    </location>
</feature>
<dbReference type="PRINTS" id="PR00762">
    <property type="entry name" value="CLCHANNEL"/>
</dbReference>
<proteinExistence type="predicted"/>
<dbReference type="Proteomes" id="UP000217182">
    <property type="component" value="Chromosome"/>
</dbReference>
<evidence type="ECO:0000313" key="8">
    <source>
        <dbReference type="EMBL" id="ATA21287.1"/>
    </source>
</evidence>
<gene>
    <name evidence="8" type="ORF">AWC35_19150</name>
</gene>
<dbReference type="PANTHER" id="PTHR43427">
    <property type="entry name" value="CHLORIDE CHANNEL PROTEIN CLC-E"/>
    <property type="match status" value="1"/>
</dbReference>
<dbReference type="Gene3D" id="1.10.3080.10">
    <property type="entry name" value="Clc chloride channel"/>
    <property type="match status" value="1"/>
</dbReference>
<evidence type="ECO:0000256" key="6">
    <source>
        <dbReference type="ARBA" id="ARBA00023303"/>
    </source>
</evidence>
<feature type="transmembrane region" description="Helical" evidence="7">
    <location>
        <begin position="257"/>
        <end position="276"/>
    </location>
</feature>
<evidence type="ECO:0000313" key="9">
    <source>
        <dbReference type="Proteomes" id="UP000217182"/>
    </source>
</evidence>
<dbReference type="OrthoDB" id="2729535at2"/>
<evidence type="ECO:0000256" key="5">
    <source>
        <dbReference type="ARBA" id="ARBA00023136"/>
    </source>
</evidence>